<evidence type="ECO:0000256" key="1">
    <source>
        <dbReference type="ARBA" id="ARBA00022574"/>
    </source>
</evidence>
<name>A0AAV4Q6L3_CAEEX</name>
<dbReference type="GO" id="GO:0000109">
    <property type="term" value="C:nucleotide-excision repair complex"/>
    <property type="evidence" value="ECO:0007669"/>
    <property type="project" value="TreeGrafter"/>
</dbReference>
<protein>
    <submittedName>
        <fullName evidence="4">DNA excision repair protein ERCC-8</fullName>
    </submittedName>
</protein>
<dbReference type="PROSITE" id="PS50082">
    <property type="entry name" value="WD_REPEATS_2"/>
    <property type="match status" value="3"/>
</dbReference>
<feature type="non-terminal residue" evidence="4">
    <location>
        <position position="1"/>
    </location>
</feature>
<feature type="repeat" description="WD" evidence="3">
    <location>
        <begin position="124"/>
        <end position="166"/>
    </location>
</feature>
<dbReference type="InterPro" id="IPR019775">
    <property type="entry name" value="WD40_repeat_CS"/>
</dbReference>
<feature type="repeat" description="WD" evidence="3">
    <location>
        <begin position="40"/>
        <end position="79"/>
    </location>
</feature>
<dbReference type="PANTHER" id="PTHR46202">
    <property type="entry name" value="DNA EXCISION REPAIR PROTEIN ERCC-8"/>
    <property type="match status" value="1"/>
</dbReference>
<dbReference type="Gene3D" id="2.130.10.10">
    <property type="entry name" value="YVTN repeat-like/Quinoprotein amine dehydrogenase"/>
    <property type="match status" value="1"/>
</dbReference>
<keyword evidence="2" id="KW-0677">Repeat</keyword>
<dbReference type="InterPro" id="IPR001680">
    <property type="entry name" value="WD40_rpt"/>
</dbReference>
<dbReference type="GO" id="GO:0006283">
    <property type="term" value="P:transcription-coupled nucleotide-excision repair"/>
    <property type="evidence" value="ECO:0007669"/>
    <property type="project" value="InterPro"/>
</dbReference>
<keyword evidence="5" id="KW-1185">Reference proteome</keyword>
<dbReference type="InterPro" id="IPR042238">
    <property type="entry name" value="Rad28/ERCC8/Ckn1/ATCSA-1"/>
</dbReference>
<proteinExistence type="predicted"/>
<dbReference type="GO" id="GO:0000209">
    <property type="term" value="P:protein polyubiquitination"/>
    <property type="evidence" value="ECO:0007669"/>
    <property type="project" value="TreeGrafter"/>
</dbReference>
<reference evidence="4 5" key="1">
    <citation type="submission" date="2021-06" db="EMBL/GenBank/DDBJ databases">
        <title>Caerostris extrusa draft genome.</title>
        <authorList>
            <person name="Kono N."/>
            <person name="Arakawa K."/>
        </authorList>
    </citation>
    <scope>NUCLEOTIDE SEQUENCE [LARGE SCALE GENOMIC DNA]</scope>
</reference>
<feature type="repeat" description="WD" evidence="3">
    <location>
        <begin position="268"/>
        <end position="299"/>
    </location>
</feature>
<dbReference type="SUPFAM" id="SSF50978">
    <property type="entry name" value="WD40 repeat-like"/>
    <property type="match status" value="1"/>
</dbReference>
<accession>A0AAV4Q6L3</accession>
<evidence type="ECO:0000313" key="4">
    <source>
        <dbReference type="EMBL" id="GIY04002.1"/>
    </source>
</evidence>
<dbReference type="GO" id="GO:0031464">
    <property type="term" value="C:Cul4A-RING E3 ubiquitin ligase complex"/>
    <property type="evidence" value="ECO:0007669"/>
    <property type="project" value="TreeGrafter"/>
</dbReference>
<evidence type="ECO:0000313" key="5">
    <source>
        <dbReference type="Proteomes" id="UP001054945"/>
    </source>
</evidence>
<organism evidence="4 5">
    <name type="scientific">Caerostris extrusa</name>
    <name type="common">Bark spider</name>
    <name type="synonym">Caerostris bankana</name>
    <dbReference type="NCBI Taxonomy" id="172846"/>
    <lineage>
        <taxon>Eukaryota</taxon>
        <taxon>Metazoa</taxon>
        <taxon>Ecdysozoa</taxon>
        <taxon>Arthropoda</taxon>
        <taxon>Chelicerata</taxon>
        <taxon>Arachnida</taxon>
        <taxon>Araneae</taxon>
        <taxon>Araneomorphae</taxon>
        <taxon>Entelegynae</taxon>
        <taxon>Araneoidea</taxon>
        <taxon>Araneidae</taxon>
        <taxon>Caerostris</taxon>
    </lineage>
</organism>
<evidence type="ECO:0000256" key="3">
    <source>
        <dbReference type="PROSITE-ProRule" id="PRU00221"/>
    </source>
</evidence>
<dbReference type="PROSITE" id="PS00678">
    <property type="entry name" value="WD_REPEATS_1"/>
    <property type="match status" value="1"/>
</dbReference>
<dbReference type="AlphaFoldDB" id="A0AAV4Q6L3"/>
<comment type="caution">
    <text evidence="4">The sequence shown here is derived from an EMBL/GenBank/DDBJ whole genome shotgun (WGS) entry which is preliminary data.</text>
</comment>
<dbReference type="InterPro" id="IPR015943">
    <property type="entry name" value="WD40/YVTN_repeat-like_dom_sf"/>
</dbReference>
<evidence type="ECO:0000256" key="2">
    <source>
        <dbReference type="ARBA" id="ARBA00022737"/>
    </source>
</evidence>
<keyword evidence="1 3" id="KW-0853">WD repeat</keyword>
<dbReference type="GO" id="GO:0043161">
    <property type="term" value="P:proteasome-mediated ubiquitin-dependent protein catabolic process"/>
    <property type="evidence" value="ECO:0007669"/>
    <property type="project" value="TreeGrafter"/>
</dbReference>
<sequence>LLSGANNGNIAIHDLRNYTGNLSFESQIICVIKRNAPFYHKYSIKTLQWYPFDTGSFTSCSADKTVKIWDTNELKPADTFIMADNVAGHHMSTVSPSSALIAVALEHPHVLLLDPRSGSRSHELRGHGKATVAVRWSPSSEYLLATGCLDGRILLWDIRSANGYLTALDQYSISSNKSDLVKAHNGCIKCMNFTDDGLYLVSLGADQLRLWDVVLHKNTLVNFGRVDNFNAQLKMDISYVSSLPFLFVPNSSSISVYDLFSGIEVKSLSAHFHSVTSCVFRSSTCQLYSAGHDQNILLWTPDCEKEFLRDGNKKSSKKRPRLYY</sequence>
<dbReference type="Pfam" id="PF00400">
    <property type="entry name" value="WD40"/>
    <property type="match status" value="4"/>
</dbReference>
<gene>
    <name evidence="4" type="primary">ERCC8</name>
    <name evidence="4" type="ORF">CEXT_738241</name>
</gene>
<dbReference type="PROSITE" id="PS50294">
    <property type="entry name" value="WD_REPEATS_REGION"/>
    <property type="match status" value="1"/>
</dbReference>
<dbReference type="SMART" id="SM00320">
    <property type="entry name" value="WD40"/>
    <property type="match status" value="4"/>
</dbReference>
<dbReference type="Proteomes" id="UP001054945">
    <property type="component" value="Unassembled WGS sequence"/>
</dbReference>
<dbReference type="PANTHER" id="PTHR46202:SF1">
    <property type="entry name" value="DNA EXCISION REPAIR PROTEIN ERCC-8"/>
    <property type="match status" value="1"/>
</dbReference>
<dbReference type="InterPro" id="IPR036322">
    <property type="entry name" value="WD40_repeat_dom_sf"/>
</dbReference>
<dbReference type="EMBL" id="BPLR01005648">
    <property type="protein sequence ID" value="GIY04002.1"/>
    <property type="molecule type" value="Genomic_DNA"/>
</dbReference>